<protein>
    <submittedName>
        <fullName evidence="3">Uncharacterized protein</fullName>
    </submittedName>
</protein>
<feature type="region of interest" description="Disordered" evidence="1">
    <location>
        <begin position="1"/>
        <end position="38"/>
    </location>
</feature>
<feature type="compositionally biased region" description="Basic and acidic residues" evidence="1">
    <location>
        <begin position="21"/>
        <end position="33"/>
    </location>
</feature>
<feature type="transmembrane region" description="Helical" evidence="2">
    <location>
        <begin position="81"/>
        <end position="105"/>
    </location>
</feature>
<keyword evidence="2" id="KW-0472">Membrane</keyword>
<dbReference type="RefSeq" id="WP_376844861.1">
    <property type="nucleotide sequence ID" value="NZ_JBHSFW010000001.1"/>
</dbReference>
<organism evidence="3 4">
    <name type="scientific">Camelliibacillus cellulosilyticus</name>
    <dbReference type="NCBI Taxonomy" id="2174486"/>
    <lineage>
        <taxon>Bacteria</taxon>
        <taxon>Bacillati</taxon>
        <taxon>Bacillota</taxon>
        <taxon>Bacilli</taxon>
        <taxon>Bacillales</taxon>
        <taxon>Sporolactobacillaceae</taxon>
        <taxon>Camelliibacillus</taxon>
    </lineage>
</organism>
<keyword evidence="4" id="KW-1185">Reference proteome</keyword>
<feature type="region of interest" description="Disordered" evidence="1">
    <location>
        <begin position="53"/>
        <end position="78"/>
    </location>
</feature>
<proteinExistence type="predicted"/>
<keyword evidence="2" id="KW-0812">Transmembrane</keyword>
<evidence type="ECO:0000256" key="1">
    <source>
        <dbReference type="SAM" id="MobiDB-lite"/>
    </source>
</evidence>
<dbReference type="Proteomes" id="UP001596022">
    <property type="component" value="Unassembled WGS sequence"/>
</dbReference>
<evidence type="ECO:0000256" key="2">
    <source>
        <dbReference type="SAM" id="Phobius"/>
    </source>
</evidence>
<gene>
    <name evidence="3" type="ORF">ACFO4N_03760</name>
</gene>
<feature type="compositionally biased region" description="Basic and acidic residues" evidence="1">
    <location>
        <begin position="1"/>
        <end position="14"/>
    </location>
</feature>
<sequence>MINDIEDHRPLPPRREKHGKSKNEKVKETEHSHMPINSRVARRQALKELYLNPEGIDRKAKKAERDRPKNKPKKKKKKNGGLIVANIILTVFLIMIVTIFFLIFYNK</sequence>
<keyword evidence="2" id="KW-1133">Transmembrane helix</keyword>
<dbReference type="EMBL" id="JBHSFW010000001">
    <property type="protein sequence ID" value="MFC4617842.1"/>
    <property type="molecule type" value="Genomic_DNA"/>
</dbReference>
<evidence type="ECO:0000313" key="4">
    <source>
        <dbReference type="Proteomes" id="UP001596022"/>
    </source>
</evidence>
<feature type="compositionally biased region" description="Basic and acidic residues" evidence="1">
    <location>
        <begin position="55"/>
        <end position="69"/>
    </location>
</feature>
<accession>A0ABV9GHU5</accession>
<comment type="caution">
    <text evidence="3">The sequence shown here is derived from an EMBL/GenBank/DDBJ whole genome shotgun (WGS) entry which is preliminary data.</text>
</comment>
<reference evidence="4" key="1">
    <citation type="journal article" date="2019" name="Int. J. Syst. Evol. Microbiol.">
        <title>The Global Catalogue of Microorganisms (GCM) 10K type strain sequencing project: providing services to taxonomists for standard genome sequencing and annotation.</title>
        <authorList>
            <consortium name="The Broad Institute Genomics Platform"/>
            <consortium name="The Broad Institute Genome Sequencing Center for Infectious Disease"/>
            <person name="Wu L."/>
            <person name="Ma J."/>
        </authorList>
    </citation>
    <scope>NUCLEOTIDE SEQUENCE [LARGE SCALE GENOMIC DNA]</scope>
    <source>
        <strain evidence="4">CGMCC 1.16306</strain>
    </source>
</reference>
<evidence type="ECO:0000313" key="3">
    <source>
        <dbReference type="EMBL" id="MFC4617842.1"/>
    </source>
</evidence>
<name>A0ABV9GHU5_9BACL</name>